<dbReference type="RefSeq" id="XP_024340499.1">
    <property type="nucleotide sequence ID" value="XM_024488042.1"/>
</dbReference>
<keyword evidence="3" id="KW-0521">NADP</keyword>
<reference evidence="6 7" key="1">
    <citation type="submission" date="2017-04" db="EMBL/GenBank/DDBJ databases">
        <title>Genome Sequence of the Model Brown-Rot Fungus Postia placenta SB12.</title>
        <authorList>
            <consortium name="DOE Joint Genome Institute"/>
            <person name="Gaskell J."/>
            <person name="Kersten P."/>
            <person name="Larrondo L.F."/>
            <person name="Canessa P."/>
            <person name="Martinez D."/>
            <person name="Hibbett D."/>
            <person name="Schmoll M."/>
            <person name="Kubicek C.P."/>
            <person name="Martinez A.T."/>
            <person name="Yadav J."/>
            <person name="Master E."/>
            <person name="Magnuson J.K."/>
            <person name="James T."/>
            <person name="Yaver D."/>
            <person name="Berka R."/>
            <person name="Labutti K."/>
            <person name="Lipzen A."/>
            <person name="Aerts A."/>
            <person name="Barry K."/>
            <person name="Henrissat B."/>
            <person name="Blanchette R."/>
            <person name="Grigoriev I."/>
            <person name="Cullen D."/>
        </authorList>
    </citation>
    <scope>NUCLEOTIDE SEQUENCE [LARGE SCALE GENOMIC DNA]</scope>
    <source>
        <strain evidence="6 7">MAD-698-R-SB12</strain>
    </source>
</reference>
<evidence type="ECO:0000313" key="7">
    <source>
        <dbReference type="Proteomes" id="UP000194127"/>
    </source>
</evidence>
<dbReference type="EC" id="1.1.1.100" evidence="2"/>
<dbReference type="PRINTS" id="PR00081">
    <property type="entry name" value="GDHRDH"/>
</dbReference>
<dbReference type="GO" id="GO:0004316">
    <property type="term" value="F:3-oxoacyl-[acyl-carrier-protein] reductase (NADPH) activity"/>
    <property type="evidence" value="ECO:0007669"/>
    <property type="project" value="UniProtKB-EC"/>
</dbReference>
<dbReference type="STRING" id="670580.A0A1X6N524"/>
<dbReference type="OrthoDB" id="498125at2759"/>
<dbReference type="Gene3D" id="3.40.50.720">
    <property type="entry name" value="NAD(P)-binding Rossmann-like Domain"/>
    <property type="match status" value="1"/>
</dbReference>
<evidence type="ECO:0000256" key="4">
    <source>
        <dbReference type="ARBA" id="ARBA00048508"/>
    </source>
</evidence>
<dbReference type="PANTHER" id="PTHR42879">
    <property type="entry name" value="3-OXOACYL-(ACYL-CARRIER-PROTEIN) REDUCTASE"/>
    <property type="match status" value="1"/>
</dbReference>
<dbReference type="EMBL" id="KZ110595">
    <property type="protein sequence ID" value="OSX63705.1"/>
    <property type="molecule type" value="Genomic_DNA"/>
</dbReference>
<keyword evidence="7" id="KW-1185">Reference proteome</keyword>
<sequence length="255" mass="26874">MSQEPRIAVITGAAQGIGRAIALRLADDGIDVAVNDIPSNEKKLLEVVAEIQAKGRRSIPLIGDVAVEGEVRGFIEQTVSDLGGIDIMVANAGIARSVELIDMSVEDWDCMISVNLRGVMLCYKYAAQQMIKQGRGGRILGASSILGKKGAMTFSSYCATKFAVRGLTQSLALEVSKHNITVNAYCPGLIHTSMTSASTSGQSTDQHGNAVLPVPPSMPGAGPEVIASIVSYLVKPEAYFITGQSIDVNGGRYMS</sequence>
<dbReference type="PROSITE" id="PS00061">
    <property type="entry name" value="ADH_SHORT"/>
    <property type="match status" value="1"/>
</dbReference>
<dbReference type="InterPro" id="IPR050259">
    <property type="entry name" value="SDR"/>
</dbReference>
<dbReference type="PRINTS" id="PR00080">
    <property type="entry name" value="SDRFAMILY"/>
</dbReference>
<accession>A0A1X6N524</accession>
<evidence type="ECO:0000313" key="6">
    <source>
        <dbReference type="EMBL" id="OSX63705.1"/>
    </source>
</evidence>
<gene>
    <name evidence="6" type="ORF">POSPLADRAFT_1169104</name>
</gene>
<dbReference type="Pfam" id="PF00106">
    <property type="entry name" value="adh_short"/>
    <property type="match status" value="1"/>
</dbReference>
<dbReference type="InterPro" id="IPR002347">
    <property type="entry name" value="SDR_fam"/>
</dbReference>
<comment type="catalytic activity">
    <reaction evidence="4">
        <text>a (3R)-hydroxyacyl-[ACP] + NADP(+) = a 3-oxoacyl-[ACP] + NADPH + H(+)</text>
        <dbReference type="Rhea" id="RHEA:17397"/>
        <dbReference type="Rhea" id="RHEA-COMP:9916"/>
        <dbReference type="Rhea" id="RHEA-COMP:9945"/>
        <dbReference type="ChEBI" id="CHEBI:15378"/>
        <dbReference type="ChEBI" id="CHEBI:57783"/>
        <dbReference type="ChEBI" id="CHEBI:58349"/>
        <dbReference type="ChEBI" id="CHEBI:78776"/>
        <dbReference type="ChEBI" id="CHEBI:78827"/>
        <dbReference type="EC" id="1.1.1.100"/>
    </reaction>
</comment>
<name>A0A1X6N524_9APHY</name>
<organism evidence="6 7">
    <name type="scientific">Postia placenta MAD-698-R-SB12</name>
    <dbReference type="NCBI Taxonomy" id="670580"/>
    <lineage>
        <taxon>Eukaryota</taxon>
        <taxon>Fungi</taxon>
        <taxon>Dikarya</taxon>
        <taxon>Basidiomycota</taxon>
        <taxon>Agaricomycotina</taxon>
        <taxon>Agaricomycetes</taxon>
        <taxon>Polyporales</taxon>
        <taxon>Adustoporiaceae</taxon>
        <taxon>Rhodonia</taxon>
    </lineage>
</organism>
<dbReference type="PANTHER" id="PTHR42879:SF2">
    <property type="entry name" value="3-OXOACYL-[ACYL-CARRIER-PROTEIN] REDUCTASE FABG"/>
    <property type="match status" value="1"/>
</dbReference>
<comment type="similarity">
    <text evidence="1 5">Belongs to the short-chain dehydrogenases/reductases (SDR) family.</text>
</comment>
<dbReference type="InterPro" id="IPR036291">
    <property type="entry name" value="NAD(P)-bd_dom_sf"/>
</dbReference>
<dbReference type="GO" id="GO:0032787">
    <property type="term" value="P:monocarboxylic acid metabolic process"/>
    <property type="evidence" value="ECO:0007669"/>
    <property type="project" value="UniProtKB-ARBA"/>
</dbReference>
<dbReference type="FunFam" id="3.40.50.720:FF:000084">
    <property type="entry name" value="Short-chain dehydrogenase reductase"/>
    <property type="match status" value="1"/>
</dbReference>
<proteinExistence type="inferred from homology"/>
<dbReference type="GeneID" id="36332991"/>
<evidence type="ECO:0000256" key="2">
    <source>
        <dbReference type="ARBA" id="ARBA00012948"/>
    </source>
</evidence>
<evidence type="ECO:0000256" key="1">
    <source>
        <dbReference type="ARBA" id="ARBA00006484"/>
    </source>
</evidence>
<dbReference type="AlphaFoldDB" id="A0A1X6N524"/>
<protein>
    <recommendedName>
        <fullName evidence="2">3-oxoacyl-[acyl-carrier-protein] reductase</fullName>
        <ecNumber evidence="2">1.1.1.100</ecNumber>
    </recommendedName>
</protein>
<evidence type="ECO:0000256" key="3">
    <source>
        <dbReference type="ARBA" id="ARBA00022857"/>
    </source>
</evidence>
<evidence type="ECO:0000256" key="5">
    <source>
        <dbReference type="RuleBase" id="RU000363"/>
    </source>
</evidence>
<dbReference type="SUPFAM" id="SSF51735">
    <property type="entry name" value="NAD(P)-binding Rossmann-fold domains"/>
    <property type="match status" value="1"/>
</dbReference>
<dbReference type="InterPro" id="IPR020904">
    <property type="entry name" value="Sc_DH/Rdtase_CS"/>
</dbReference>
<dbReference type="Proteomes" id="UP000194127">
    <property type="component" value="Unassembled WGS sequence"/>
</dbReference>